<protein>
    <submittedName>
        <fullName evidence="1">DUF3046 domain-containing protein</fullName>
    </submittedName>
</protein>
<dbReference type="Pfam" id="PF11248">
    <property type="entry name" value="DUF3046"/>
    <property type="match status" value="1"/>
</dbReference>
<name>A0ABV6W1N2_9ACTN</name>
<dbReference type="Proteomes" id="UP001592531">
    <property type="component" value="Unassembled WGS sequence"/>
</dbReference>
<evidence type="ECO:0000313" key="2">
    <source>
        <dbReference type="Proteomes" id="UP001592531"/>
    </source>
</evidence>
<accession>A0ABV6W1N2</accession>
<comment type="caution">
    <text evidence="1">The sequence shown here is derived from an EMBL/GenBank/DDBJ whole genome shotgun (WGS) entry which is preliminary data.</text>
</comment>
<gene>
    <name evidence="1" type="ORF">ACEZDE_25145</name>
</gene>
<dbReference type="EMBL" id="JBHFAB010000021">
    <property type="protein sequence ID" value="MFC1419899.1"/>
    <property type="molecule type" value="Genomic_DNA"/>
</dbReference>
<keyword evidence="2" id="KW-1185">Reference proteome</keyword>
<sequence length="64" mass="7225">MRLTEFWNRMNAHFGAVYADSFARDHVMTELGGRTVHQALEAGWDAKEVWRAVCSAMDVPASAR</sequence>
<dbReference type="RefSeq" id="WP_380540070.1">
    <property type="nucleotide sequence ID" value="NZ_JBHFAB010000021.1"/>
</dbReference>
<reference evidence="1 2" key="1">
    <citation type="submission" date="2024-09" db="EMBL/GenBank/DDBJ databases">
        <authorList>
            <person name="Lee S.D."/>
        </authorList>
    </citation>
    <scope>NUCLEOTIDE SEQUENCE [LARGE SCALE GENOMIC DNA]</scope>
    <source>
        <strain evidence="1 2">N8-3</strain>
    </source>
</reference>
<dbReference type="InterPro" id="IPR021408">
    <property type="entry name" value="DUF3046"/>
</dbReference>
<proteinExistence type="predicted"/>
<evidence type="ECO:0000313" key="1">
    <source>
        <dbReference type="EMBL" id="MFC1419899.1"/>
    </source>
</evidence>
<organism evidence="1 2">
    <name type="scientific">Streptacidiphilus cavernicola</name>
    <dbReference type="NCBI Taxonomy" id="3342716"/>
    <lineage>
        <taxon>Bacteria</taxon>
        <taxon>Bacillati</taxon>
        <taxon>Actinomycetota</taxon>
        <taxon>Actinomycetes</taxon>
        <taxon>Kitasatosporales</taxon>
        <taxon>Streptomycetaceae</taxon>
        <taxon>Streptacidiphilus</taxon>
    </lineage>
</organism>